<dbReference type="PANTHER" id="PTHR46696">
    <property type="entry name" value="P450, PUTATIVE (EUROFUNG)-RELATED"/>
    <property type="match status" value="1"/>
</dbReference>
<evidence type="ECO:0000256" key="2">
    <source>
        <dbReference type="RuleBase" id="RU000461"/>
    </source>
</evidence>
<dbReference type="PANTHER" id="PTHR46696:SF6">
    <property type="entry name" value="P450, PUTATIVE (EUROFUNG)-RELATED"/>
    <property type="match status" value="1"/>
</dbReference>
<keyword evidence="5" id="KW-1185">Reference proteome</keyword>
<evidence type="ECO:0000256" key="3">
    <source>
        <dbReference type="SAM" id="MobiDB-lite"/>
    </source>
</evidence>
<evidence type="ECO:0000256" key="1">
    <source>
        <dbReference type="ARBA" id="ARBA00010617"/>
    </source>
</evidence>
<keyword evidence="2" id="KW-0349">Heme</keyword>
<keyword evidence="2" id="KW-0408">Iron</keyword>
<feature type="compositionally biased region" description="Pro residues" evidence="3">
    <location>
        <begin position="1"/>
        <end position="14"/>
    </location>
</feature>
<dbReference type="Pfam" id="PF00067">
    <property type="entry name" value="p450"/>
    <property type="match status" value="1"/>
</dbReference>
<dbReference type="PROSITE" id="PS00086">
    <property type="entry name" value="CYTOCHROME_P450"/>
    <property type="match status" value="1"/>
</dbReference>
<accession>A0ABN2AIQ2</accession>
<protein>
    <submittedName>
        <fullName evidence="4">Cytochrome P450</fullName>
    </submittedName>
</protein>
<gene>
    <name evidence="4" type="ORF">GCM10009788_23050</name>
</gene>
<comment type="caution">
    <text evidence="4">The sequence shown here is derived from an EMBL/GenBank/DDBJ whole genome shotgun (WGS) entry which is preliminary data.</text>
</comment>
<name>A0ABN2AIQ2_9ACTN</name>
<evidence type="ECO:0000313" key="4">
    <source>
        <dbReference type="EMBL" id="GAA1518375.1"/>
    </source>
</evidence>
<keyword evidence="2" id="KW-0560">Oxidoreductase</keyword>
<comment type="similarity">
    <text evidence="1 2">Belongs to the cytochrome P450 family.</text>
</comment>
<dbReference type="InterPro" id="IPR017972">
    <property type="entry name" value="Cyt_P450_CS"/>
</dbReference>
<dbReference type="SUPFAM" id="SSF48264">
    <property type="entry name" value="Cytochrome P450"/>
    <property type="match status" value="1"/>
</dbReference>
<evidence type="ECO:0000313" key="5">
    <source>
        <dbReference type="Proteomes" id="UP001500842"/>
    </source>
</evidence>
<keyword evidence="2" id="KW-0503">Monooxygenase</keyword>
<dbReference type="InterPro" id="IPR036396">
    <property type="entry name" value="Cyt_P450_sf"/>
</dbReference>
<organism evidence="4 5">
    <name type="scientific">Nocardioides humi</name>
    <dbReference type="NCBI Taxonomy" id="449461"/>
    <lineage>
        <taxon>Bacteria</taxon>
        <taxon>Bacillati</taxon>
        <taxon>Actinomycetota</taxon>
        <taxon>Actinomycetes</taxon>
        <taxon>Propionibacteriales</taxon>
        <taxon>Nocardioidaceae</taxon>
        <taxon>Nocardioides</taxon>
    </lineage>
</organism>
<dbReference type="Proteomes" id="UP001500842">
    <property type="component" value="Unassembled WGS sequence"/>
</dbReference>
<dbReference type="RefSeq" id="WP_141005693.1">
    <property type="nucleotide sequence ID" value="NZ_BAAAOR010000016.1"/>
</dbReference>
<dbReference type="EMBL" id="BAAAOR010000016">
    <property type="protein sequence ID" value="GAA1518375.1"/>
    <property type="molecule type" value="Genomic_DNA"/>
</dbReference>
<dbReference type="InterPro" id="IPR001128">
    <property type="entry name" value="Cyt_P450"/>
</dbReference>
<keyword evidence="2" id="KW-0479">Metal-binding</keyword>
<feature type="region of interest" description="Disordered" evidence="3">
    <location>
        <begin position="1"/>
        <end position="21"/>
    </location>
</feature>
<reference evidence="4 5" key="1">
    <citation type="journal article" date="2019" name="Int. J. Syst. Evol. Microbiol.">
        <title>The Global Catalogue of Microorganisms (GCM) 10K type strain sequencing project: providing services to taxonomists for standard genome sequencing and annotation.</title>
        <authorList>
            <consortium name="The Broad Institute Genomics Platform"/>
            <consortium name="The Broad Institute Genome Sequencing Center for Infectious Disease"/>
            <person name="Wu L."/>
            <person name="Ma J."/>
        </authorList>
    </citation>
    <scope>NUCLEOTIDE SEQUENCE [LARGE SCALE GENOMIC DNA]</scope>
    <source>
        <strain evidence="4 5">JCM 14942</strain>
    </source>
</reference>
<dbReference type="PRINTS" id="PR00359">
    <property type="entry name" value="BP450"/>
</dbReference>
<dbReference type="InterPro" id="IPR002397">
    <property type="entry name" value="Cyt_P450_B"/>
</dbReference>
<proteinExistence type="inferred from homology"/>
<dbReference type="Gene3D" id="1.10.630.10">
    <property type="entry name" value="Cytochrome P450"/>
    <property type="match status" value="1"/>
</dbReference>
<sequence>MIQPSPTPIEPPGAEPFDHHTPEFAEHWPEVYRAMREGGCPVVHSPRHGGFHAVAGYDDIRRILQEPETFASGRELEFDGQVVGGATVPVTASRLGMMEMDPPRSLDYRRLIAPYFSARTVREYQPRLDHIVDWVLDRVIESGRMDVVGDLGAMLPPLVIVDLLGLPLERWEHYAHALHLGVSHQKGSARAIVAVMQEMRDLVGQWRAAGSGPAGVCTALLEAEVDGAPIDDDLVAELVFMLLTGGVDTTTAQISNVVVHLDGDPDLRRLLLDDPDAIDPVTDELLRLYTPGTGAARTVVAPTEIAGSPLRPGDRVFLGIGSGNRDESVFPDAERVDPARANTHRHLAFGYGIHRCVGAYLAKAELVTVTRALLDRMPDFAVDRAGLTHRPTIPLVNGWTTVPVRFTPGPRAADGLATALPSA</sequence>